<sequence length="286" mass="31557">MELKKAGSLVLAACFVLTACEDKKDAYTELAKAQPSIEPAKVTPPAPPAPPVIYGPLSYADTSLRRIIIKHDIKAIIDKANALGLDEKKEFEKKEAFAARKAEFISTVNSVEGKSSLVFFVPSRQTIKYDADNERFDLGVEFDTTFDQKTPYSSSKSFPLSVSIATESVRGEKRYGLPVYESITYKVGFKTNLSVTDHISMAVPVPMDQAEALKDSLAVAVVGKVVDPVVMRSGNFDINHDSVDQYTDKTLLLSGVQFWIYDKDKLEVKAKFDSNLKKITSGKVKK</sequence>
<evidence type="ECO:0000313" key="2">
    <source>
        <dbReference type="Proteomes" id="UP001336015"/>
    </source>
</evidence>
<dbReference type="RefSeq" id="WP_324835907.1">
    <property type="nucleotide sequence ID" value="NZ_JAJGWQ010000003.1"/>
</dbReference>
<keyword evidence="2" id="KW-1185">Reference proteome</keyword>
<evidence type="ECO:0000313" key="1">
    <source>
        <dbReference type="EMBL" id="MEB3782379.1"/>
    </source>
</evidence>
<protein>
    <recommendedName>
        <fullName evidence="3">Lipoprotein</fullName>
    </recommendedName>
</protein>
<dbReference type="PROSITE" id="PS51257">
    <property type="entry name" value="PROKAR_LIPOPROTEIN"/>
    <property type="match status" value="1"/>
</dbReference>
<gene>
    <name evidence="1" type="ORF">LLW09_07400</name>
</gene>
<comment type="caution">
    <text evidence="1">The sequence shown here is derived from an EMBL/GenBank/DDBJ whole genome shotgun (WGS) entry which is preliminary data.</text>
</comment>
<organism evidence="1 2">
    <name type="scientific">Pseudomonas paracarnis</name>
    <dbReference type="NCBI Taxonomy" id="2750625"/>
    <lineage>
        <taxon>Bacteria</taxon>
        <taxon>Pseudomonadati</taxon>
        <taxon>Pseudomonadota</taxon>
        <taxon>Gammaproteobacteria</taxon>
        <taxon>Pseudomonadales</taxon>
        <taxon>Pseudomonadaceae</taxon>
        <taxon>Pseudomonas</taxon>
    </lineage>
</organism>
<evidence type="ECO:0008006" key="3">
    <source>
        <dbReference type="Google" id="ProtNLM"/>
    </source>
</evidence>
<proteinExistence type="predicted"/>
<reference evidence="1 2" key="1">
    <citation type="journal article" date="2023" name="Int J Dairy Technol">
        <title>Genome based analysis of Pseudomonas paracarnis RQ057, a strain responsible for blue discoloration spoilage in processed cheese.</title>
        <authorList>
            <person name="Rodrigues Rd.S."/>
            <person name="Machado S.G."/>
            <person name="de Carvalho A.F."/>
            <person name="Nero L.A."/>
        </authorList>
    </citation>
    <scope>NUCLEOTIDE SEQUENCE [LARGE SCALE GENOMIC DNA]</scope>
    <source>
        <strain evidence="1 2">RQ057</strain>
    </source>
</reference>
<dbReference type="Proteomes" id="UP001336015">
    <property type="component" value="Unassembled WGS sequence"/>
</dbReference>
<dbReference type="EMBL" id="JAJGWQ010000003">
    <property type="protein sequence ID" value="MEB3782379.1"/>
    <property type="molecule type" value="Genomic_DNA"/>
</dbReference>
<name>A0ABU6BPZ0_9PSED</name>
<accession>A0ABU6BPZ0</accession>